<evidence type="ECO:0000313" key="4">
    <source>
        <dbReference type="Proteomes" id="UP000029839"/>
    </source>
</evidence>
<dbReference type="AlphaFoldDB" id="A0A0A0BPY6"/>
<evidence type="ECO:0000313" key="3">
    <source>
        <dbReference type="EMBL" id="KGM10548.1"/>
    </source>
</evidence>
<dbReference type="SUPFAM" id="SSF56112">
    <property type="entry name" value="Protein kinase-like (PK-like)"/>
    <property type="match status" value="1"/>
</dbReference>
<evidence type="ECO:0000259" key="2">
    <source>
        <dbReference type="Pfam" id="PF01636"/>
    </source>
</evidence>
<reference evidence="3 4" key="1">
    <citation type="submission" date="2013-08" db="EMBL/GenBank/DDBJ databases">
        <title>Genome sequencing of Cellulomonas carbonis T26.</title>
        <authorList>
            <person name="Chen F."/>
            <person name="Li Y."/>
            <person name="Wang G."/>
        </authorList>
    </citation>
    <scope>NUCLEOTIDE SEQUENCE [LARGE SCALE GENOMIC DNA]</scope>
    <source>
        <strain evidence="3 4">T26</strain>
    </source>
</reference>
<dbReference type="Gene3D" id="3.90.1200.10">
    <property type="match status" value="1"/>
</dbReference>
<sequence length="354" mass="36990">MLVVTTPAPPEPSHPGPTPPEPSQPAPTTSGGGATRTQCPRDADLPHLVAAALARWGLRGADVVGVRRSYNTVVHVEVGHRHLALRVAPRVGVHAPGSDEAERTLLDHLAAAGAAVPRVHPTIDGAASTTVDGPHGRVTCMLLDWVPGSEVPRPATPGDAADLGRLSATLHDAAPTAPGPPSGVLDGRRVLTFHVPDRLGEAGDHAPLLLAARASAQRALDDLWSSAPEPPRLLHGDLTPANVVRSGDRLVPIDFQDALRGHPEQDVAITLVRLARDDAADGGERCAAFRAGYEAVRPWPLTPDVAPHLAAARSVQLANLGLVLRNPGLAEHLDLHARALRPYVERSGAAAADR</sequence>
<proteinExistence type="predicted"/>
<dbReference type="InterPro" id="IPR011009">
    <property type="entry name" value="Kinase-like_dom_sf"/>
</dbReference>
<organism evidence="3 4">
    <name type="scientific">Cellulomonas carbonis T26</name>
    <dbReference type="NCBI Taxonomy" id="947969"/>
    <lineage>
        <taxon>Bacteria</taxon>
        <taxon>Bacillati</taxon>
        <taxon>Actinomycetota</taxon>
        <taxon>Actinomycetes</taxon>
        <taxon>Micrococcales</taxon>
        <taxon>Cellulomonadaceae</taxon>
        <taxon>Cellulomonas</taxon>
    </lineage>
</organism>
<name>A0A0A0BPY6_9CELL</name>
<feature type="domain" description="Aminoglycoside phosphotransferase" evidence="2">
    <location>
        <begin position="71"/>
        <end position="299"/>
    </location>
</feature>
<dbReference type="EMBL" id="AXCY01000046">
    <property type="protein sequence ID" value="KGM10548.1"/>
    <property type="molecule type" value="Genomic_DNA"/>
</dbReference>
<gene>
    <name evidence="3" type="ORF">N868_13445</name>
</gene>
<keyword evidence="4" id="KW-1185">Reference proteome</keyword>
<keyword evidence="3" id="KW-0808">Transferase</keyword>
<dbReference type="InterPro" id="IPR002575">
    <property type="entry name" value="Aminoglycoside_PTrfase"/>
</dbReference>
<dbReference type="Pfam" id="PF01636">
    <property type="entry name" value="APH"/>
    <property type="match status" value="1"/>
</dbReference>
<protein>
    <submittedName>
        <fullName evidence="3">Aminoglycoside phosphotransferase</fullName>
    </submittedName>
</protein>
<feature type="region of interest" description="Disordered" evidence="1">
    <location>
        <begin position="1"/>
        <end position="40"/>
    </location>
</feature>
<dbReference type="Proteomes" id="UP000029839">
    <property type="component" value="Unassembled WGS sequence"/>
</dbReference>
<feature type="compositionally biased region" description="Pro residues" evidence="1">
    <location>
        <begin position="7"/>
        <end position="25"/>
    </location>
</feature>
<evidence type="ECO:0000256" key="1">
    <source>
        <dbReference type="SAM" id="MobiDB-lite"/>
    </source>
</evidence>
<accession>A0A0A0BPY6</accession>
<comment type="caution">
    <text evidence="3">The sequence shown here is derived from an EMBL/GenBank/DDBJ whole genome shotgun (WGS) entry which is preliminary data.</text>
</comment>
<dbReference type="GO" id="GO:0016740">
    <property type="term" value="F:transferase activity"/>
    <property type="evidence" value="ECO:0007669"/>
    <property type="project" value="UniProtKB-KW"/>
</dbReference>
<reference evidence="3 4" key="2">
    <citation type="journal article" date="2015" name="Stand. Genomic Sci.">
        <title>Draft genome sequence of Cellulomonas carbonis T26(T) and comparative analysis of six Cellulomonas genomes.</title>
        <authorList>
            <person name="Zhuang W."/>
            <person name="Zhang S."/>
            <person name="Xia X."/>
            <person name="Wang G."/>
        </authorList>
    </citation>
    <scope>NUCLEOTIDE SEQUENCE [LARGE SCALE GENOMIC DNA]</scope>
    <source>
        <strain evidence="3 4">T26</strain>
    </source>
</reference>